<gene>
    <name evidence="3" type="ORF">QTH91_01640</name>
</gene>
<keyword evidence="4" id="KW-1185">Reference proteome</keyword>
<dbReference type="PANTHER" id="PTHR47505">
    <property type="entry name" value="DNA UTILIZATION PROTEIN YHGH"/>
    <property type="match status" value="1"/>
</dbReference>
<proteinExistence type="inferred from homology"/>
<evidence type="ECO:0000256" key="1">
    <source>
        <dbReference type="ARBA" id="ARBA00008007"/>
    </source>
</evidence>
<dbReference type="Gene3D" id="3.40.50.2020">
    <property type="match status" value="1"/>
</dbReference>
<dbReference type="EMBL" id="JASZYV010000001">
    <property type="protein sequence ID" value="MDM0043173.1"/>
    <property type="molecule type" value="Genomic_DNA"/>
</dbReference>
<dbReference type="PANTHER" id="PTHR47505:SF1">
    <property type="entry name" value="DNA UTILIZATION PROTEIN YHGH"/>
    <property type="match status" value="1"/>
</dbReference>
<dbReference type="Pfam" id="PF00156">
    <property type="entry name" value="Pribosyltran"/>
    <property type="match status" value="1"/>
</dbReference>
<evidence type="ECO:0000313" key="3">
    <source>
        <dbReference type="EMBL" id="MDM0043173.1"/>
    </source>
</evidence>
<comment type="similarity">
    <text evidence="1">Belongs to the ComF/GntX family.</text>
</comment>
<evidence type="ECO:0000259" key="2">
    <source>
        <dbReference type="Pfam" id="PF00156"/>
    </source>
</evidence>
<dbReference type="InterPro" id="IPR029057">
    <property type="entry name" value="PRTase-like"/>
</dbReference>
<sequence length="253" mass="27435">MRNVTVAPSAWPWRRAWHERLPGRCAICRAWPTRTVCDDCAARFASPVPRCRRCALPLAAPAGTATSGDACCDQCLRQPPPLDRVVACCDYTWPWPEHIGRFKFQGEPGLATSIASLMRSTPWAEALLESAQVVLPMPLAPGRLRERGFNQALELARRLAPPSRLDAHLLVRVRETPAQSQLDRKARLANLQGAFAVAPKHANRLKGAQVLLVDDVMTSGASLHAAALTLRAAGAESVSALVFARTELPAEAG</sequence>
<evidence type="ECO:0000313" key="4">
    <source>
        <dbReference type="Proteomes" id="UP001174908"/>
    </source>
</evidence>
<dbReference type="InterPro" id="IPR000836">
    <property type="entry name" value="PRTase_dom"/>
</dbReference>
<dbReference type="CDD" id="cd06223">
    <property type="entry name" value="PRTases_typeI"/>
    <property type="match status" value="1"/>
</dbReference>
<comment type="caution">
    <text evidence="3">The sequence shown here is derived from an EMBL/GenBank/DDBJ whole genome shotgun (WGS) entry which is preliminary data.</text>
</comment>
<reference evidence="3" key="1">
    <citation type="submission" date="2023-06" db="EMBL/GenBank/DDBJ databases">
        <authorList>
            <person name="Jiang Y."/>
            <person name="Liu Q."/>
        </authorList>
    </citation>
    <scope>NUCLEOTIDE SEQUENCE</scope>
    <source>
        <strain evidence="3">CGMCC 1.12089</strain>
    </source>
</reference>
<accession>A0ABT7N5G1</accession>
<protein>
    <submittedName>
        <fullName evidence="3">ComF family protein</fullName>
    </submittedName>
</protein>
<feature type="domain" description="Phosphoribosyltransferase" evidence="2">
    <location>
        <begin position="190"/>
        <end position="244"/>
    </location>
</feature>
<dbReference type="SUPFAM" id="SSF53271">
    <property type="entry name" value="PRTase-like"/>
    <property type="match status" value="1"/>
</dbReference>
<dbReference type="InterPro" id="IPR051910">
    <property type="entry name" value="ComF/GntX_DNA_util-trans"/>
</dbReference>
<name>A0ABT7N5G1_9BURK</name>
<organism evidence="3 4">
    <name type="scientific">Variovorax dokdonensis</name>
    <dbReference type="NCBI Taxonomy" id="344883"/>
    <lineage>
        <taxon>Bacteria</taxon>
        <taxon>Pseudomonadati</taxon>
        <taxon>Pseudomonadota</taxon>
        <taxon>Betaproteobacteria</taxon>
        <taxon>Burkholderiales</taxon>
        <taxon>Comamonadaceae</taxon>
        <taxon>Variovorax</taxon>
    </lineage>
</organism>
<dbReference type="Proteomes" id="UP001174908">
    <property type="component" value="Unassembled WGS sequence"/>
</dbReference>